<comment type="caution">
    <text evidence="2">The sequence shown here is derived from an EMBL/GenBank/DDBJ whole genome shotgun (WGS) entry which is preliminary data.</text>
</comment>
<keyword evidence="3" id="KW-1185">Reference proteome</keyword>
<proteinExistence type="predicted"/>
<feature type="compositionally biased region" description="Polar residues" evidence="1">
    <location>
        <begin position="11"/>
        <end position="21"/>
    </location>
</feature>
<evidence type="ECO:0000313" key="2">
    <source>
        <dbReference type="EMBL" id="KAK1451254.1"/>
    </source>
</evidence>
<sequence length="86" mass="9346">MAANDNRGNADGTQSRVSTVPSPRPHLSSKYSNPFPPAANETCRSIQSTKYCACTPGRLCTWTFPPHLPWHALAAEGLRSTYLGKT</sequence>
<evidence type="ECO:0000313" key="3">
    <source>
        <dbReference type="Proteomes" id="UP001239213"/>
    </source>
</evidence>
<evidence type="ECO:0000256" key="1">
    <source>
        <dbReference type="SAM" id="MobiDB-lite"/>
    </source>
</evidence>
<feature type="region of interest" description="Disordered" evidence="1">
    <location>
        <begin position="1"/>
        <end position="37"/>
    </location>
</feature>
<protein>
    <submittedName>
        <fullName evidence="2">Uncharacterized protein</fullName>
    </submittedName>
</protein>
<dbReference type="Proteomes" id="UP001239213">
    <property type="component" value="Unassembled WGS sequence"/>
</dbReference>
<accession>A0AAI9XIZ2</accession>
<gene>
    <name evidence="2" type="ORF">CCUS01_11040</name>
</gene>
<dbReference type="AlphaFoldDB" id="A0AAI9XIZ2"/>
<name>A0AAI9XIZ2_9PEZI</name>
<organism evidence="2 3">
    <name type="scientific">Colletotrichum cuscutae</name>
    <dbReference type="NCBI Taxonomy" id="1209917"/>
    <lineage>
        <taxon>Eukaryota</taxon>
        <taxon>Fungi</taxon>
        <taxon>Dikarya</taxon>
        <taxon>Ascomycota</taxon>
        <taxon>Pezizomycotina</taxon>
        <taxon>Sordariomycetes</taxon>
        <taxon>Hypocreomycetidae</taxon>
        <taxon>Glomerellales</taxon>
        <taxon>Glomerellaceae</taxon>
        <taxon>Colletotrichum</taxon>
        <taxon>Colletotrichum acutatum species complex</taxon>
    </lineage>
</organism>
<reference evidence="2" key="1">
    <citation type="submission" date="2016-11" db="EMBL/GenBank/DDBJ databases">
        <title>The genome sequence of Colletotrichum cuscutae.</title>
        <authorList>
            <person name="Baroncelli R."/>
        </authorList>
    </citation>
    <scope>NUCLEOTIDE SEQUENCE</scope>
    <source>
        <strain evidence="2">IMI 304802</strain>
    </source>
</reference>
<dbReference type="EMBL" id="MPDP01000299">
    <property type="protein sequence ID" value="KAK1451254.1"/>
    <property type="molecule type" value="Genomic_DNA"/>
</dbReference>